<proteinExistence type="predicted"/>
<evidence type="ECO:0000256" key="1">
    <source>
        <dbReference type="SAM" id="MobiDB-lite"/>
    </source>
</evidence>
<protein>
    <submittedName>
        <fullName evidence="2">Uncharacterized protein</fullName>
    </submittedName>
</protein>
<sequence>MGISKNQDLNLSSSIPRSNPIPISSLSSFTPDKPPVPLPDPSPTEVLPPPSPNTHIGRPHKSSNFDAKAGIALSTNFLKLVYPDNEWGYSSGNA</sequence>
<dbReference type="EMBL" id="WHWC01000003">
    <property type="protein sequence ID" value="KAG8385228.1"/>
    <property type="molecule type" value="Genomic_DNA"/>
</dbReference>
<evidence type="ECO:0000313" key="2">
    <source>
        <dbReference type="EMBL" id="KAG8385228.1"/>
    </source>
</evidence>
<organism evidence="2 3">
    <name type="scientific">Buddleja alternifolia</name>
    <dbReference type="NCBI Taxonomy" id="168488"/>
    <lineage>
        <taxon>Eukaryota</taxon>
        <taxon>Viridiplantae</taxon>
        <taxon>Streptophyta</taxon>
        <taxon>Embryophyta</taxon>
        <taxon>Tracheophyta</taxon>
        <taxon>Spermatophyta</taxon>
        <taxon>Magnoliopsida</taxon>
        <taxon>eudicotyledons</taxon>
        <taxon>Gunneridae</taxon>
        <taxon>Pentapetalae</taxon>
        <taxon>asterids</taxon>
        <taxon>lamiids</taxon>
        <taxon>Lamiales</taxon>
        <taxon>Scrophulariaceae</taxon>
        <taxon>Buddlejeae</taxon>
        <taxon>Buddleja</taxon>
    </lineage>
</organism>
<dbReference type="Proteomes" id="UP000826271">
    <property type="component" value="Unassembled WGS sequence"/>
</dbReference>
<dbReference type="AlphaFoldDB" id="A0AAV6XSN6"/>
<feature type="region of interest" description="Disordered" evidence="1">
    <location>
        <begin position="1"/>
        <end position="64"/>
    </location>
</feature>
<name>A0AAV6XSN6_9LAMI</name>
<keyword evidence="3" id="KW-1185">Reference proteome</keyword>
<feature type="compositionally biased region" description="Low complexity" evidence="1">
    <location>
        <begin position="9"/>
        <end position="28"/>
    </location>
</feature>
<gene>
    <name evidence="2" type="ORF">BUALT_Bualt03G0020300</name>
</gene>
<accession>A0AAV6XSN6</accession>
<reference evidence="2" key="1">
    <citation type="submission" date="2019-10" db="EMBL/GenBank/DDBJ databases">
        <authorList>
            <person name="Zhang R."/>
            <person name="Pan Y."/>
            <person name="Wang J."/>
            <person name="Ma R."/>
            <person name="Yu S."/>
        </authorList>
    </citation>
    <scope>NUCLEOTIDE SEQUENCE</scope>
    <source>
        <strain evidence="2">LA-IB0</strain>
        <tissue evidence="2">Leaf</tissue>
    </source>
</reference>
<evidence type="ECO:0000313" key="3">
    <source>
        <dbReference type="Proteomes" id="UP000826271"/>
    </source>
</evidence>
<feature type="compositionally biased region" description="Pro residues" evidence="1">
    <location>
        <begin position="32"/>
        <end position="52"/>
    </location>
</feature>
<comment type="caution">
    <text evidence="2">The sequence shown here is derived from an EMBL/GenBank/DDBJ whole genome shotgun (WGS) entry which is preliminary data.</text>
</comment>